<protein>
    <submittedName>
        <fullName evidence="2">Glycosyltransferase family 4 protein</fullName>
        <ecNumber evidence="2">2.4.-.-</ecNumber>
    </submittedName>
</protein>
<keyword evidence="3" id="KW-1185">Reference proteome</keyword>
<dbReference type="CDD" id="cd03801">
    <property type="entry name" value="GT4_PimA-like"/>
    <property type="match status" value="1"/>
</dbReference>
<evidence type="ECO:0000313" key="2">
    <source>
        <dbReference type="EMBL" id="MDK3074566.1"/>
    </source>
</evidence>
<comment type="caution">
    <text evidence="2">The sequence shown here is derived from an EMBL/GenBank/DDBJ whole genome shotgun (WGS) entry which is preliminary data.</text>
</comment>
<dbReference type="EC" id="2.4.-.-" evidence="2"/>
<dbReference type="GO" id="GO:0016757">
    <property type="term" value="F:glycosyltransferase activity"/>
    <property type="evidence" value="ECO:0007669"/>
    <property type="project" value="UniProtKB-KW"/>
</dbReference>
<accession>A0ABT7FHF1</accession>
<dbReference type="PANTHER" id="PTHR12526:SF635">
    <property type="entry name" value="GLYCOSYL TRANSFERASE GROUP 1"/>
    <property type="match status" value="1"/>
</dbReference>
<gene>
    <name evidence="2" type="ORF">QO034_15830</name>
</gene>
<dbReference type="RefSeq" id="WP_284486496.1">
    <property type="nucleotide sequence ID" value="NZ_JASNJE010000021.1"/>
</dbReference>
<dbReference type="EMBL" id="JASNJE010000021">
    <property type="protein sequence ID" value="MDK3074566.1"/>
    <property type="molecule type" value="Genomic_DNA"/>
</dbReference>
<keyword evidence="2" id="KW-0328">Glycosyltransferase</keyword>
<dbReference type="InterPro" id="IPR001296">
    <property type="entry name" value="Glyco_trans_1"/>
</dbReference>
<reference evidence="2 3" key="1">
    <citation type="submission" date="2023-05" db="EMBL/GenBank/DDBJ databases">
        <title>Sedimentitalea sp. nov. JM2-8.</title>
        <authorList>
            <person name="Huang J."/>
        </authorList>
    </citation>
    <scope>NUCLEOTIDE SEQUENCE [LARGE SCALE GENOMIC DNA]</scope>
    <source>
        <strain evidence="2 3">JM2-8</strain>
    </source>
</reference>
<evidence type="ECO:0000313" key="3">
    <source>
        <dbReference type="Proteomes" id="UP001227126"/>
    </source>
</evidence>
<dbReference type="Pfam" id="PF00534">
    <property type="entry name" value="Glycos_transf_1"/>
    <property type="match status" value="1"/>
</dbReference>
<keyword evidence="2" id="KW-0808">Transferase</keyword>
<dbReference type="Gene3D" id="3.40.50.2000">
    <property type="entry name" value="Glycogen Phosphorylase B"/>
    <property type="match status" value="2"/>
</dbReference>
<sequence length="423" mass="45907">MTDPEARLKVALLSPGFDGTDVGEAFVAFKWAEALAREVDLTVLALQREGRPPLAEQLPAARVVTWREPSVLLRAERLNAMLKPAWPLLFSKVRRWMRAAAARGETFDIAHQIMPLPPRYPSPFRELGLPYVLGPVGGALPTPAGFRDEIGAGAWYTRLRRLDAARLARDPWLRASFSQADLVLGVAPYVADILAPVPLKRFEVELELGIDPVAATDLPPRAADPRPLRLLHVGRGVRSKGLRDVVRALAQLRDLDLHLTSAGGGPEIEAARAEALSLGVAERITFEGQVPRARVDALYAQADIFVFPSFREPTGGVFYEAMLAGLPIVTAAYGGPDFIVTDACGLRLPVTTPDALASSVAGAIRTLHDDPARRLAMGRAARKEVLEKGPWPRKAARLVSLYRDVLGREGPAQGQGRITRGPT</sequence>
<dbReference type="Proteomes" id="UP001227126">
    <property type="component" value="Unassembled WGS sequence"/>
</dbReference>
<dbReference type="PANTHER" id="PTHR12526">
    <property type="entry name" value="GLYCOSYLTRANSFERASE"/>
    <property type="match status" value="1"/>
</dbReference>
<proteinExistence type="predicted"/>
<evidence type="ECO:0000259" key="1">
    <source>
        <dbReference type="Pfam" id="PF00534"/>
    </source>
</evidence>
<dbReference type="SUPFAM" id="SSF53756">
    <property type="entry name" value="UDP-Glycosyltransferase/glycogen phosphorylase"/>
    <property type="match status" value="1"/>
</dbReference>
<organism evidence="2 3">
    <name type="scientific">Sedimentitalea xiamensis</name>
    <dbReference type="NCBI Taxonomy" id="3050037"/>
    <lineage>
        <taxon>Bacteria</taxon>
        <taxon>Pseudomonadati</taxon>
        <taxon>Pseudomonadota</taxon>
        <taxon>Alphaproteobacteria</taxon>
        <taxon>Rhodobacterales</taxon>
        <taxon>Paracoccaceae</taxon>
        <taxon>Sedimentitalea</taxon>
    </lineage>
</organism>
<feature type="domain" description="Glycosyl transferase family 1" evidence="1">
    <location>
        <begin position="225"/>
        <end position="383"/>
    </location>
</feature>
<name>A0ABT7FHF1_9RHOB</name>